<dbReference type="AlphaFoldDB" id="A0A1B1TG20"/>
<sequence>MTRAFRDGIENKRKIRAPVRMRTWNPIKDLRGLKARTTVTGSQMGPLVDVPAMIRIENEHWVFERIEDGVLKNLTHRLIVHDSEGGKTLGATKDLKTAMQVAQRMATKENKIIMIKPL</sequence>
<name>A0A1B1TG20_9ARCH</name>
<organism evidence="1">
    <name type="scientific">uncultured Poseidoniia archaeon</name>
    <dbReference type="NCBI Taxonomy" id="1697135"/>
    <lineage>
        <taxon>Archaea</taxon>
        <taxon>Methanobacteriati</taxon>
        <taxon>Thermoplasmatota</taxon>
        <taxon>Candidatus Poseidoniia</taxon>
        <taxon>environmental samples</taxon>
    </lineage>
</organism>
<accession>A0A1B1TG20</accession>
<evidence type="ECO:0000313" key="1">
    <source>
        <dbReference type="EMBL" id="ANV81218.1"/>
    </source>
</evidence>
<reference evidence="1" key="1">
    <citation type="submission" date="2014-11" db="EMBL/GenBank/DDBJ databases">
        <authorList>
            <person name="Zhu J."/>
            <person name="Qi W."/>
            <person name="Song R."/>
        </authorList>
    </citation>
    <scope>NUCLEOTIDE SEQUENCE</scope>
</reference>
<protein>
    <submittedName>
        <fullName evidence="1">Uncharacterized protein</fullName>
    </submittedName>
</protein>
<proteinExistence type="predicted"/>
<dbReference type="EMBL" id="KP211929">
    <property type="protein sequence ID" value="ANV81218.1"/>
    <property type="molecule type" value="Genomic_DNA"/>
</dbReference>
<reference evidence="1" key="2">
    <citation type="journal article" date="2015" name="ISME J.">
        <title>A new class of marine Euryarchaeota group II from the Mediterranean deep chlorophyll maximum.</title>
        <authorList>
            <person name="Martin-Cuadrado A.B."/>
            <person name="Garcia-Heredia I."/>
            <person name="Molto A.G."/>
            <person name="Lopez-Ubeda R."/>
            <person name="Kimes N."/>
            <person name="Lopez-Garcia P."/>
            <person name="Moreira D."/>
            <person name="Rodriguez-Valera F."/>
        </authorList>
    </citation>
    <scope>NUCLEOTIDE SEQUENCE</scope>
</reference>